<dbReference type="GO" id="GO:0005856">
    <property type="term" value="C:cytoskeleton"/>
    <property type="evidence" value="ECO:0007669"/>
    <property type="project" value="UniProtKB-SubCell"/>
</dbReference>
<feature type="region of interest" description="Disordered" evidence="4">
    <location>
        <begin position="712"/>
        <end position="760"/>
    </location>
</feature>
<keyword evidence="2" id="KW-0963">Cytoplasm</keyword>
<name>A0AAJ0HRU8_9PEZI</name>
<comment type="subcellular location">
    <subcellularLocation>
        <location evidence="1">Cytoplasm</location>
        <location evidence="1">Cytoskeleton</location>
    </subcellularLocation>
</comment>
<feature type="compositionally biased region" description="Low complexity" evidence="4">
    <location>
        <begin position="851"/>
        <end position="863"/>
    </location>
</feature>
<dbReference type="Gene3D" id="3.30.920.20">
    <property type="entry name" value="Gas2-like domain"/>
    <property type="match status" value="1"/>
</dbReference>
<feature type="compositionally biased region" description="Polar residues" evidence="4">
    <location>
        <begin position="626"/>
        <end position="646"/>
    </location>
</feature>
<gene>
    <name evidence="6" type="ORF">B0T25DRAFT_117662</name>
</gene>
<feature type="region of interest" description="Disordered" evidence="4">
    <location>
        <begin position="1"/>
        <end position="42"/>
    </location>
</feature>
<comment type="caution">
    <text evidence="6">The sequence shown here is derived from an EMBL/GenBank/DDBJ whole genome shotgun (WGS) entry which is preliminary data.</text>
</comment>
<feature type="compositionally biased region" description="Low complexity" evidence="4">
    <location>
        <begin position="905"/>
        <end position="914"/>
    </location>
</feature>
<evidence type="ECO:0000313" key="6">
    <source>
        <dbReference type="EMBL" id="KAK3360013.1"/>
    </source>
</evidence>
<feature type="compositionally biased region" description="Low complexity" evidence="4">
    <location>
        <begin position="930"/>
        <end position="944"/>
    </location>
</feature>
<feature type="compositionally biased region" description="Polar residues" evidence="4">
    <location>
        <begin position="264"/>
        <end position="275"/>
    </location>
</feature>
<protein>
    <recommendedName>
        <fullName evidence="5">GAR domain-containing protein</fullName>
    </recommendedName>
</protein>
<dbReference type="PROSITE" id="PS51460">
    <property type="entry name" value="GAR"/>
    <property type="match status" value="1"/>
</dbReference>
<organism evidence="6 7">
    <name type="scientific">Lasiosphaeria hispida</name>
    <dbReference type="NCBI Taxonomy" id="260671"/>
    <lineage>
        <taxon>Eukaryota</taxon>
        <taxon>Fungi</taxon>
        <taxon>Dikarya</taxon>
        <taxon>Ascomycota</taxon>
        <taxon>Pezizomycotina</taxon>
        <taxon>Sordariomycetes</taxon>
        <taxon>Sordariomycetidae</taxon>
        <taxon>Sordariales</taxon>
        <taxon>Lasiosphaeriaceae</taxon>
        <taxon>Lasiosphaeria</taxon>
    </lineage>
</organism>
<dbReference type="InterPro" id="IPR036534">
    <property type="entry name" value="GAR_dom_sf"/>
</dbReference>
<feature type="compositionally biased region" description="Polar residues" evidence="4">
    <location>
        <begin position="917"/>
        <end position="929"/>
    </location>
</feature>
<feature type="compositionally biased region" description="Polar residues" evidence="4">
    <location>
        <begin position="377"/>
        <end position="390"/>
    </location>
</feature>
<proteinExistence type="predicted"/>
<feature type="region of interest" description="Disordered" evidence="4">
    <location>
        <begin position="828"/>
        <end position="873"/>
    </location>
</feature>
<reference evidence="6" key="1">
    <citation type="journal article" date="2023" name="Mol. Phylogenet. Evol.">
        <title>Genome-scale phylogeny and comparative genomics of the fungal order Sordariales.</title>
        <authorList>
            <person name="Hensen N."/>
            <person name="Bonometti L."/>
            <person name="Westerberg I."/>
            <person name="Brannstrom I.O."/>
            <person name="Guillou S."/>
            <person name="Cros-Aarteil S."/>
            <person name="Calhoun S."/>
            <person name="Haridas S."/>
            <person name="Kuo A."/>
            <person name="Mondo S."/>
            <person name="Pangilinan J."/>
            <person name="Riley R."/>
            <person name="LaButti K."/>
            <person name="Andreopoulos B."/>
            <person name="Lipzen A."/>
            <person name="Chen C."/>
            <person name="Yan M."/>
            <person name="Daum C."/>
            <person name="Ng V."/>
            <person name="Clum A."/>
            <person name="Steindorff A."/>
            <person name="Ohm R.A."/>
            <person name="Martin F."/>
            <person name="Silar P."/>
            <person name="Natvig D.O."/>
            <person name="Lalanne C."/>
            <person name="Gautier V."/>
            <person name="Ament-Velasquez S.L."/>
            <person name="Kruys A."/>
            <person name="Hutchinson M.I."/>
            <person name="Powell A.J."/>
            <person name="Barry K."/>
            <person name="Miller A.N."/>
            <person name="Grigoriev I.V."/>
            <person name="Debuchy R."/>
            <person name="Gladieux P."/>
            <person name="Hiltunen Thoren M."/>
            <person name="Johannesson H."/>
        </authorList>
    </citation>
    <scope>NUCLEOTIDE SEQUENCE</scope>
    <source>
        <strain evidence="6">CBS 955.72</strain>
    </source>
</reference>
<accession>A0AAJ0HRU8</accession>
<feature type="domain" description="GAR" evidence="5">
    <location>
        <begin position="753"/>
        <end position="829"/>
    </location>
</feature>
<keyword evidence="3" id="KW-0206">Cytoskeleton</keyword>
<evidence type="ECO:0000259" key="5">
    <source>
        <dbReference type="PROSITE" id="PS51460"/>
    </source>
</evidence>
<feature type="region of interest" description="Disordered" evidence="4">
    <location>
        <begin position="528"/>
        <end position="548"/>
    </location>
</feature>
<feature type="region of interest" description="Disordered" evidence="4">
    <location>
        <begin position="264"/>
        <end position="285"/>
    </location>
</feature>
<dbReference type="SUPFAM" id="SSF143575">
    <property type="entry name" value="GAS2 domain-like"/>
    <property type="match status" value="1"/>
</dbReference>
<evidence type="ECO:0000256" key="2">
    <source>
        <dbReference type="ARBA" id="ARBA00022490"/>
    </source>
</evidence>
<feature type="compositionally biased region" description="Polar residues" evidence="4">
    <location>
        <begin position="656"/>
        <end position="665"/>
    </location>
</feature>
<dbReference type="Proteomes" id="UP001275084">
    <property type="component" value="Unassembled WGS sequence"/>
</dbReference>
<keyword evidence="7" id="KW-1185">Reference proteome</keyword>
<sequence length="1025" mass="112614">MDELSTMSYAHLAPRGRQPRSASDSPTRQRGTDDLLSNLTPRTAVEAFRNPAGELKECMDVATPAEQAFAMKAAIASKSIQEWLDELSAWPWPSRGGSAGFEMPNAKRRRLSRSDGALSSPNLPEDSRLSSIDKLYCGSLLAADVARYERRIDDISKSMEDLDVEEIKSQVLHNHIMPLSRPGSPMVDSNRSVASSLSAYARMDGMTALITATILQALPNLSKLTRLMNVWSLRLLVLRKIPVFLTSLADGEIALQSGWNALDSSSKTTRNSASPNGMPGVGPSTLSRKEFEVMKTILERKVSKTGRDLDAMLDMLEGWEDTLPEQWIDRIDALERAYGEWIVACERKIREADWAKIMQQTMPGPSTLIRPKEEKQQGPTRYSALESSPTMPARDNYPTFAPAQLTTERDTLSPPGTEENSPELESRSFEEDLSQSSMVVSETATTVDTPFRPKDDYPPTIKVHLPSEDLGLSHNSSQYDRLQPEPEDHLDRLVDERIKEVDEEDILDVFDGPQVDQAHLNELPSLSEGVQRQSERVSGHVNPRPYRPDLDFDFEDILEVEVPQPELPTLPRPRRDSDVSNPSTVIHGPQSGFMDFSSDQFEHGTPERPRLRDLDMEAIPSDDLSPGNSPQQFRSSTRSLSVSFNDMPTVAEIPDNESSPITPLRSSRMRDDDLHRDIGSAGKMSITSADDQLQQQISEILESVPAKIRLTSEPSSINLNPPDFTMPTRKTPKYDPNSRSHSSLSTVSNSSRAGTPSFTLAPAFTRNNRTRHQRGNQEIKLYHLSRSNGEAPIKLFIRCVGEHGERVMVRVGGGWADLGEYLKEYASHHGRRSGAEGKVEIKDLPRVVTNRAASTPPTRPASAQDSYSPMTPLNIRKSRKSAGVTGGGVGAAAVASPGKTEVLAAPPALPPAAAGSQPKTPLASTIKADNTSNSGGSTRSRSSSRLSWTEEDSSLGMAGPRAKQIEMSEESKAWVESVKEKVRMASGERKVSESTSASAAAGLMEGKFGEMGKVGATKRLFRRQG</sequence>
<dbReference type="InterPro" id="IPR003108">
    <property type="entry name" value="GAR_dom"/>
</dbReference>
<evidence type="ECO:0000256" key="4">
    <source>
        <dbReference type="SAM" id="MobiDB-lite"/>
    </source>
</evidence>
<feature type="region of interest" description="Disordered" evidence="4">
    <location>
        <begin position="905"/>
        <end position="971"/>
    </location>
</feature>
<dbReference type="Pfam" id="PF02187">
    <property type="entry name" value="GAS2"/>
    <property type="match status" value="1"/>
</dbReference>
<feature type="compositionally biased region" description="Polar residues" evidence="4">
    <location>
        <begin position="20"/>
        <end position="41"/>
    </location>
</feature>
<feature type="compositionally biased region" description="Low complexity" evidence="4">
    <location>
        <begin position="739"/>
        <end position="751"/>
    </location>
</feature>
<feature type="compositionally biased region" description="Basic and acidic residues" evidence="4">
    <location>
        <begin position="668"/>
        <end position="678"/>
    </location>
</feature>
<dbReference type="EMBL" id="JAUIQD010000002">
    <property type="protein sequence ID" value="KAK3360013.1"/>
    <property type="molecule type" value="Genomic_DNA"/>
</dbReference>
<dbReference type="GO" id="GO:0008017">
    <property type="term" value="F:microtubule binding"/>
    <property type="evidence" value="ECO:0007669"/>
    <property type="project" value="InterPro"/>
</dbReference>
<feature type="compositionally biased region" description="Basic and acidic residues" evidence="4">
    <location>
        <begin position="600"/>
        <end position="615"/>
    </location>
</feature>
<feature type="region of interest" description="Disordered" evidence="4">
    <location>
        <begin position="363"/>
        <end position="458"/>
    </location>
</feature>
<feature type="region of interest" description="Disordered" evidence="4">
    <location>
        <begin position="562"/>
        <end position="686"/>
    </location>
</feature>
<evidence type="ECO:0000256" key="1">
    <source>
        <dbReference type="ARBA" id="ARBA00004245"/>
    </source>
</evidence>
<feature type="compositionally biased region" description="Polar residues" evidence="4">
    <location>
        <begin position="434"/>
        <end position="448"/>
    </location>
</feature>
<feature type="compositionally biased region" description="Basic and acidic residues" evidence="4">
    <location>
        <begin position="828"/>
        <end position="845"/>
    </location>
</feature>
<dbReference type="AlphaFoldDB" id="A0AAJ0HRU8"/>
<reference evidence="6" key="2">
    <citation type="submission" date="2023-06" db="EMBL/GenBank/DDBJ databases">
        <authorList>
            <consortium name="Lawrence Berkeley National Laboratory"/>
            <person name="Haridas S."/>
            <person name="Hensen N."/>
            <person name="Bonometti L."/>
            <person name="Westerberg I."/>
            <person name="Brannstrom I.O."/>
            <person name="Guillou S."/>
            <person name="Cros-Aarteil S."/>
            <person name="Calhoun S."/>
            <person name="Kuo A."/>
            <person name="Mondo S."/>
            <person name="Pangilinan J."/>
            <person name="Riley R."/>
            <person name="Labutti K."/>
            <person name="Andreopoulos B."/>
            <person name="Lipzen A."/>
            <person name="Chen C."/>
            <person name="Yanf M."/>
            <person name="Daum C."/>
            <person name="Ng V."/>
            <person name="Clum A."/>
            <person name="Steindorff A."/>
            <person name="Ohm R."/>
            <person name="Martin F."/>
            <person name="Silar P."/>
            <person name="Natvig D."/>
            <person name="Lalanne C."/>
            <person name="Gautier V."/>
            <person name="Ament-Velasquez S.L."/>
            <person name="Kruys A."/>
            <person name="Hutchinson M.I."/>
            <person name="Powell A.J."/>
            <person name="Barry K."/>
            <person name="Miller A.N."/>
            <person name="Grigoriev I.V."/>
            <person name="Debuchy R."/>
            <person name="Gladieux P."/>
            <person name="Thoren M.H."/>
            <person name="Johannesson H."/>
        </authorList>
    </citation>
    <scope>NUCLEOTIDE SEQUENCE</scope>
    <source>
        <strain evidence="6">CBS 955.72</strain>
    </source>
</reference>
<evidence type="ECO:0000313" key="7">
    <source>
        <dbReference type="Proteomes" id="UP001275084"/>
    </source>
</evidence>
<evidence type="ECO:0000256" key="3">
    <source>
        <dbReference type="ARBA" id="ARBA00023212"/>
    </source>
</evidence>